<dbReference type="Proteomes" id="UP000020467">
    <property type="component" value="Unassembled WGS sequence"/>
</dbReference>
<evidence type="ECO:0000313" key="3">
    <source>
        <dbReference type="EMBL" id="EXF83257.1"/>
    </source>
</evidence>
<feature type="region of interest" description="Disordered" evidence="1">
    <location>
        <begin position="736"/>
        <end position="757"/>
    </location>
</feature>
<dbReference type="PANTHER" id="PTHR16861:SF4">
    <property type="entry name" value="SH3 DOMAIN PROTEIN (AFU_ORTHOLOGUE AFUA_1G13610)"/>
    <property type="match status" value="1"/>
</dbReference>
<feature type="region of interest" description="Disordered" evidence="1">
    <location>
        <begin position="606"/>
        <end position="626"/>
    </location>
</feature>
<reference evidence="3 4" key="1">
    <citation type="submission" date="2014-02" db="EMBL/GenBank/DDBJ databases">
        <title>The genome sequence of Colletotrichum fioriniae PJ7.</title>
        <authorList>
            <person name="Baroncelli R."/>
            <person name="Thon M.R."/>
        </authorList>
    </citation>
    <scope>NUCLEOTIDE SEQUENCE [LARGE SCALE GENOMIC DNA]</scope>
    <source>
        <strain evidence="3 4">PJ7</strain>
    </source>
</reference>
<protein>
    <submittedName>
        <fullName evidence="3">Pre-mRNA splicing factor CLF1</fullName>
    </submittedName>
</protein>
<feature type="region of interest" description="Disordered" evidence="1">
    <location>
        <begin position="509"/>
        <end position="585"/>
    </location>
</feature>
<dbReference type="SUPFAM" id="SSF117281">
    <property type="entry name" value="Kelch motif"/>
    <property type="match status" value="1"/>
</dbReference>
<dbReference type="OrthoDB" id="5352000at2759"/>
<comment type="caution">
    <text evidence="3">The sequence shown here is derived from an EMBL/GenBank/DDBJ whole genome shotgun (WGS) entry which is preliminary data.</text>
</comment>
<feature type="region of interest" description="Disordered" evidence="1">
    <location>
        <begin position="341"/>
        <end position="370"/>
    </location>
</feature>
<sequence length="781" mass="81625">MKLPEPKVALDNICSVIYNNVLYTYSSGAFQSLSLEEGAQWKTLAQGEAVTGAVCVGSNPTDASKAGLYIVGGKGTSTDYHGLQKFTYATGKWESISPQDHVTQDRLLHGATYLPGTDQIIMYGGSQDGYSGPSTQTFVVGASAPYSTRAYESSAPPVVNPIVLTWSDTQAVVIGGSTTNNKVMLFNPDTKWTDSGATLGEPLLKDTTAIRAIIMNGDDGSKSLYTFDLSVAPNVVKRMVLIDAAGTPVTNSQAVSKAKARRVDGEIEKRASLTLSDWPAYNSTLAPTGTRSNYALAQGSDGTVVFSGGSGAVDDVLCIFNARQNSWEDAAQKLNEQEVLATSESTSSTTASSTATSSSSKSSTSASSMSTLPASASASASASAAATLSASASSSASTETAAAAGAPAAVSANAILGIVLGTITGIMLLLGLILFCIRKRRGKNQQNVEGGQDPRGMSPRGFPDEKAGLGYGNDDFNSGPHFRGHQQQDSAGSFSSMAILMGKVNGNAPKSAGVARSGSKRDTSNSFFKSTIGKPLPQMNEAPALAPPSRDEKGVSFAADVVEPRPTPRGAPVGRAGETRRSSGWNRYWSGGSALNILGFGNSKRTTVDSETSHYSNTPKNRITQDSATVPPLHLITQDLSTVPPIQHDGRPELSRVVSGSPTVSNYSNQIPFRDGVSGKIESPRRPTSNASSGYSSGIPESVRDTWDPTGPSRPWGADRAPSSVYAESLYPTSLAPSLPQRQTQTSAPNGVSQQPPLALAATSSDMSWLNLGEINKQNRL</sequence>
<feature type="compositionally biased region" description="Polar residues" evidence="1">
    <location>
        <begin position="686"/>
        <end position="696"/>
    </location>
</feature>
<feature type="compositionally biased region" description="Polar residues" evidence="1">
    <location>
        <begin position="658"/>
        <end position="671"/>
    </location>
</feature>
<feature type="transmembrane region" description="Helical" evidence="2">
    <location>
        <begin position="414"/>
        <end position="437"/>
    </location>
</feature>
<feature type="compositionally biased region" description="Polar residues" evidence="1">
    <location>
        <begin position="613"/>
        <end position="626"/>
    </location>
</feature>
<keyword evidence="2" id="KW-0812">Transmembrane</keyword>
<organism evidence="3 4">
    <name type="scientific">Colletotrichum fioriniae PJ7</name>
    <dbReference type="NCBI Taxonomy" id="1445577"/>
    <lineage>
        <taxon>Eukaryota</taxon>
        <taxon>Fungi</taxon>
        <taxon>Dikarya</taxon>
        <taxon>Ascomycota</taxon>
        <taxon>Pezizomycotina</taxon>
        <taxon>Sordariomycetes</taxon>
        <taxon>Hypocreomycetidae</taxon>
        <taxon>Glomerellales</taxon>
        <taxon>Glomerellaceae</taxon>
        <taxon>Colletotrichum</taxon>
        <taxon>Colletotrichum acutatum species complex</taxon>
    </lineage>
</organism>
<dbReference type="Gene3D" id="2.120.10.80">
    <property type="entry name" value="Kelch-type beta propeller"/>
    <property type="match status" value="1"/>
</dbReference>
<name>A0A010QSW8_9PEZI</name>
<feature type="region of interest" description="Disordered" evidence="1">
    <location>
        <begin position="443"/>
        <end position="491"/>
    </location>
</feature>
<gene>
    <name evidence="3" type="ORF">CFIO01_10751</name>
</gene>
<dbReference type="PANTHER" id="PTHR16861">
    <property type="entry name" value="GLYCOPROTEIN 38"/>
    <property type="match status" value="1"/>
</dbReference>
<dbReference type="AlphaFoldDB" id="A0A010QSW8"/>
<evidence type="ECO:0000313" key="4">
    <source>
        <dbReference type="Proteomes" id="UP000020467"/>
    </source>
</evidence>
<dbReference type="HOGENOM" id="CLU_013054_0_0_1"/>
<proteinExistence type="predicted"/>
<keyword evidence="2" id="KW-1133">Transmembrane helix</keyword>
<evidence type="ECO:0000256" key="2">
    <source>
        <dbReference type="SAM" id="Phobius"/>
    </source>
</evidence>
<keyword evidence="4" id="KW-1185">Reference proteome</keyword>
<accession>A0A010QSW8</accession>
<dbReference type="InterPro" id="IPR015915">
    <property type="entry name" value="Kelch-typ_b-propeller"/>
</dbReference>
<dbReference type="eggNOG" id="ENOG502RYQG">
    <property type="taxonomic scope" value="Eukaryota"/>
</dbReference>
<keyword evidence="2" id="KW-0472">Membrane</keyword>
<dbReference type="STRING" id="1445577.A0A010QSW8"/>
<dbReference type="KEGG" id="cfj:CFIO01_10751"/>
<dbReference type="EMBL" id="JARH01000256">
    <property type="protein sequence ID" value="EXF83257.1"/>
    <property type="molecule type" value="Genomic_DNA"/>
</dbReference>
<feature type="region of interest" description="Disordered" evidence="1">
    <location>
        <begin position="643"/>
        <end position="721"/>
    </location>
</feature>
<evidence type="ECO:0000256" key="1">
    <source>
        <dbReference type="SAM" id="MobiDB-lite"/>
    </source>
</evidence>